<organism evidence="1 2">
    <name type="scientific">Homarus americanus</name>
    <name type="common">American lobster</name>
    <dbReference type="NCBI Taxonomy" id="6706"/>
    <lineage>
        <taxon>Eukaryota</taxon>
        <taxon>Metazoa</taxon>
        <taxon>Ecdysozoa</taxon>
        <taxon>Arthropoda</taxon>
        <taxon>Crustacea</taxon>
        <taxon>Multicrustacea</taxon>
        <taxon>Malacostraca</taxon>
        <taxon>Eumalacostraca</taxon>
        <taxon>Eucarida</taxon>
        <taxon>Decapoda</taxon>
        <taxon>Pleocyemata</taxon>
        <taxon>Astacidea</taxon>
        <taxon>Nephropoidea</taxon>
        <taxon>Nephropidae</taxon>
        <taxon>Homarus</taxon>
    </lineage>
</organism>
<gene>
    <name evidence="1" type="ORF">Hamer_G020848</name>
</gene>
<dbReference type="PANTHER" id="PTHR13318">
    <property type="entry name" value="PARTNER OF PAIRED, ISOFORM B-RELATED"/>
    <property type="match status" value="1"/>
</dbReference>
<dbReference type="InterPro" id="IPR006553">
    <property type="entry name" value="Leu-rich_rpt_Cys-con_subtyp"/>
</dbReference>
<dbReference type="PANTHER" id="PTHR13318:SF190">
    <property type="entry name" value="PARTNER OF PAIRED, ISOFORM B"/>
    <property type="match status" value="1"/>
</dbReference>
<dbReference type="GO" id="GO:0031146">
    <property type="term" value="P:SCF-dependent proteasomal ubiquitin-dependent protein catabolic process"/>
    <property type="evidence" value="ECO:0007669"/>
    <property type="project" value="TreeGrafter"/>
</dbReference>
<comment type="caution">
    <text evidence="1">The sequence shown here is derived from an EMBL/GenBank/DDBJ whole genome shotgun (WGS) entry which is preliminary data.</text>
</comment>
<dbReference type="AlphaFoldDB" id="A0A8J5MYZ5"/>
<protein>
    <submittedName>
        <fullName evidence="1">Uncharacterized protein</fullName>
    </submittedName>
</protein>
<proteinExistence type="predicted"/>
<sequence length="491" mass="52109">MVGVRAPERLEAGALCAWLRALNTAVGRGEGVHAPLRAPPALLTAALCQGATGLREAAVARLAVAAVTAGVSRLEVHLEHPTLIRAVLEALDAHPAHVTSLTLTLGPRTALGGLLCEALRGMTILTSLTLTPAATDAHLTALADAAPPLDTLDVSYCPAVTDKGVRALLGLTGDARTMREVMEGGGESVKQKPATTIHTVNLWDTGVTTRGCVHLLSSCANLSALTCRWSGEALDLVVRGGRSAPLALSQLLLAEVPLPPLPPVASLCPQLTSLVARRPTEILSVGQVVEAVPSLTALTLVQFVPVRENWLPSSPVPCLTYLHLSLLDPRPLQLANLAHTCPALTHLYLEGVTPTLPEPPPPTPTSKLESLRIMTPPTMSHEIDPLVVVWAVVWASGASSLDLGSCKHLTDEHLTQALSQGALTQVEDLRLSGAAQVTDSSIDDLVTSCPYLRRLALKMLPKDRLAQLESLKLKYRHENLDLELITYGWKF</sequence>
<dbReference type="Proteomes" id="UP000747542">
    <property type="component" value="Unassembled WGS sequence"/>
</dbReference>
<dbReference type="GO" id="GO:0019005">
    <property type="term" value="C:SCF ubiquitin ligase complex"/>
    <property type="evidence" value="ECO:0007669"/>
    <property type="project" value="TreeGrafter"/>
</dbReference>
<accession>A0A8J5MYZ5</accession>
<dbReference type="OrthoDB" id="6363127at2759"/>
<evidence type="ECO:0000313" key="2">
    <source>
        <dbReference type="Proteomes" id="UP000747542"/>
    </source>
</evidence>
<dbReference type="EMBL" id="JAHLQT010019607">
    <property type="protein sequence ID" value="KAG7168681.1"/>
    <property type="molecule type" value="Genomic_DNA"/>
</dbReference>
<reference evidence="1" key="1">
    <citation type="journal article" date="2021" name="Sci. Adv.">
        <title>The American lobster genome reveals insights on longevity, neural, and immune adaptations.</title>
        <authorList>
            <person name="Polinski J.M."/>
            <person name="Zimin A.V."/>
            <person name="Clark K.F."/>
            <person name="Kohn A.B."/>
            <person name="Sadowski N."/>
            <person name="Timp W."/>
            <person name="Ptitsyn A."/>
            <person name="Khanna P."/>
            <person name="Romanova D.Y."/>
            <person name="Williams P."/>
            <person name="Greenwood S.J."/>
            <person name="Moroz L.L."/>
            <person name="Walt D.R."/>
            <person name="Bodnar A.G."/>
        </authorList>
    </citation>
    <scope>NUCLEOTIDE SEQUENCE</scope>
    <source>
        <strain evidence="1">GMGI-L3</strain>
    </source>
</reference>
<keyword evidence="2" id="KW-1185">Reference proteome</keyword>
<dbReference type="SMART" id="SM00367">
    <property type="entry name" value="LRR_CC"/>
    <property type="match status" value="2"/>
</dbReference>
<evidence type="ECO:0000313" key="1">
    <source>
        <dbReference type="EMBL" id="KAG7168681.1"/>
    </source>
</evidence>
<name>A0A8J5MYZ5_HOMAM</name>